<reference evidence="9 10" key="1">
    <citation type="journal article" date="2016" name="Nat. Commun.">
        <title>Thousands of microbial genomes shed light on interconnected biogeochemical processes in an aquifer system.</title>
        <authorList>
            <person name="Anantharaman K."/>
            <person name="Brown C.T."/>
            <person name="Hug L.A."/>
            <person name="Sharon I."/>
            <person name="Castelle C.J."/>
            <person name="Probst A.J."/>
            <person name="Thomas B.C."/>
            <person name="Singh A."/>
            <person name="Wilkins M.J."/>
            <person name="Karaoz U."/>
            <person name="Brodie E.L."/>
            <person name="Williams K.H."/>
            <person name="Hubbard S.S."/>
            <person name="Banfield J.F."/>
        </authorList>
    </citation>
    <scope>NUCLEOTIDE SEQUENCE [LARGE SCALE GENOMIC DNA]</scope>
</reference>
<keyword evidence="4" id="KW-0808">Transferase</keyword>
<feature type="transmembrane region" description="Helical" evidence="8">
    <location>
        <begin position="20"/>
        <end position="39"/>
    </location>
</feature>
<dbReference type="GO" id="GO:0005886">
    <property type="term" value="C:plasma membrane"/>
    <property type="evidence" value="ECO:0007669"/>
    <property type="project" value="UniProtKB-SubCell"/>
</dbReference>
<gene>
    <name evidence="9" type="ORF">A3G99_00570</name>
</gene>
<comment type="subcellular location">
    <subcellularLocation>
        <location evidence="1">Cell membrane</location>
        <topology evidence="1">Multi-pass membrane protein</topology>
    </subcellularLocation>
</comment>
<dbReference type="Proteomes" id="UP000176558">
    <property type="component" value="Unassembled WGS sequence"/>
</dbReference>
<feature type="transmembrane region" description="Helical" evidence="8">
    <location>
        <begin position="225"/>
        <end position="245"/>
    </location>
</feature>
<protein>
    <recommendedName>
        <fullName evidence="11">Glycosyltransferase RgtA/B/C/D-like domain-containing protein</fullName>
    </recommendedName>
</protein>
<evidence type="ECO:0000313" key="10">
    <source>
        <dbReference type="Proteomes" id="UP000176558"/>
    </source>
</evidence>
<feature type="transmembrane region" description="Helical" evidence="8">
    <location>
        <begin position="434"/>
        <end position="452"/>
    </location>
</feature>
<dbReference type="GO" id="GO:0016763">
    <property type="term" value="F:pentosyltransferase activity"/>
    <property type="evidence" value="ECO:0007669"/>
    <property type="project" value="TreeGrafter"/>
</dbReference>
<name>A0A1G2UUZ9_9BACT</name>
<evidence type="ECO:0000313" key="9">
    <source>
        <dbReference type="EMBL" id="OHB13072.1"/>
    </source>
</evidence>
<feature type="transmembrane region" description="Helical" evidence="8">
    <location>
        <begin position="409"/>
        <end position="428"/>
    </location>
</feature>
<accession>A0A1G2UUZ9</accession>
<evidence type="ECO:0000256" key="1">
    <source>
        <dbReference type="ARBA" id="ARBA00004651"/>
    </source>
</evidence>
<keyword evidence="5 8" id="KW-0812">Transmembrane</keyword>
<evidence type="ECO:0008006" key="11">
    <source>
        <dbReference type="Google" id="ProtNLM"/>
    </source>
</evidence>
<organism evidence="9 10">
    <name type="scientific">Candidatus Zambryskibacteria bacterium RIFCSPLOWO2_12_FULL_39_23</name>
    <dbReference type="NCBI Taxonomy" id="1802776"/>
    <lineage>
        <taxon>Bacteria</taxon>
        <taxon>Candidatus Zambryskiibacteriota</taxon>
    </lineage>
</organism>
<evidence type="ECO:0000256" key="7">
    <source>
        <dbReference type="ARBA" id="ARBA00023136"/>
    </source>
</evidence>
<dbReference type="InterPro" id="IPR050297">
    <property type="entry name" value="LipidA_mod_glycosyltrf_83"/>
</dbReference>
<keyword evidence="3" id="KW-0328">Glycosyltransferase</keyword>
<feature type="transmembrane region" description="Helical" evidence="8">
    <location>
        <begin position="384"/>
        <end position="402"/>
    </location>
</feature>
<feature type="transmembrane region" description="Helical" evidence="8">
    <location>
        <begin position="148"/>
        <end position="172"/>
    </location>
</feature>
<evidence type="ECO:0000256" key="6">
    <source>
        <dbReference type="ARBA" id="ARBA00022989"/>
    </source>
</evidence>
<keyword evidence="2" id="KW-1003">Cell membrane</keyword>
<evidence type="ECO:0000256" key="5">
    <source>
        <dbReference type="ARBA" id="ARBA00022692"/>
    </source>
</evidence>
<evidence type="ECO:0000256" key="3">
    <source>
        <dbReference type="ARBA" id="ARBA00022676"/>
    </source>
</evidence>
<dbReference type="GO" id="GO:0009103">
    <property type="term" value="P:lipopolysaccharide biosynthetic process"/>
    <property type="evidence" value="ECO:0007669"/>
    <property type="project" value="UniProtKB-ARBA"/>
</dbReference>
<sequence length="471" mass="53611">MLLIIKLKQEIHQFSKWFKVLFFVMIAIYILLWLFTIYLSRVQIERGIEPVLPGASKDSIEYIALSESLINNSGLNFNGRVETLRLPGYPLFAASIKTIAGSYFAVTLVQIILVFASAIIIRRIGIFFSSKNVGEIAATLFIINPVTATLSLFVLTDVLFLFLFIIGFYLAIKINNQKIFWRIFLVSVFFILAIYVRGMGIFALPIFIVPLLVARVPFKQQLRLIGIILLFIAISVTPWIIRNYVKVGVASFNSFESVNMSWSIPKFLAVINGTNEGDEIIAFQKATGVPDSAWQDLSWHDIRYSKQISAIGRKAILDHPFSYLEFHLITSTPFLFPSSILFARDAYDSVIQNERPFVYGSINSLTTGDWKGFFQGILKDWWKLAERIGWLIALIIAFYGIWRDRRNHLVWVFVFIVGYLMLLSGPAAGPRLSFQAWPFIFILFASGGVSIIKKLKIQIQQSKIQVKSKNL</sequence>
<feature type="transmembrane region" description="Helical" evidence="8">
    <location>
        <begin position="179"/>
        <end position="196"/>
    </location>
</feature>
<feature type="transmembrane region" description="Helical" evidence="8">
    <location>
        <begin position="103"/>
        <end position="128"/>
    </location>
</feature>
<dbReference type="EMBL" id="MHWT01000005">
    <property type="protein sequence ID" value="OHB13072.1"/>
    <property type="molecule type" value="Genomic_DNA"/>
</dbReference>
<dbReference type="AlphaFoldDB" id="A0A1G2UUZ9"/>
<evidence type="ECO:0000256" key="2">
    <source>
        <dbReference type="ARBA" id="ARBA00022475"/>
    </source>
</evidence>
<evidence type="ECO:0000256" key="8">
    <source>
        <dbReference type="SAM" id="Phobius"/>
    </source>
</evidence>
<comment type="caution">
    <text evidence="9">The sequence shown here is derived from an EMBL/GenBank/DDBJ whole genome shotgun (WGS) entry which is preliminary data.</text>
</comment>
<dbReference type="PANTHER" id="PTHR33908:SF11">
    <property type="entry name" value="MEMBRANE PROTEIN"/>
    <property type="match status" value="1"/>
</dbReference>
<proteinExistence type="predicted"/>
<keyword evidence="6 8" id="KW-1133">Transmembrane helix</keyword>
<evidence type="ECO:0000256" key="4">
    <source>
        <dbReference type="ARBA" id="ARBA00022679"/>
    </source>
</evidence>
<keyword evidence="7 8" id="KW-0472">Membrane</keyword>
<dbReference type="PANTHER" id="PTHR33908">
    <property type="entry name" value="MANNOSYLTRANSFERASE YKCB-RELATED"/>
    <property type="match status" value="1"/>
</dbReference>